<protein>
    <submittedName>
        <fullName evidence="1">Uncharacterized protein</fullName>
    </submittedName>
</protein>
<evidence type="ECO:0000313" key="1">
    <source>
        <dbReference type="EMBL" id="OLQ03502.1"/>
    </source>
</evidence>
<dbReference type="EMBL" id="LSRX01000235">
    <property type="protein sequence ID" value="OLQ03502.1"/>
    <property type="molecule type" value="Genomic_DNA"/>
</dbReference>
<keyword evidence="2" id="KW-1185">Reference proteome</keyword>
<sequence>MAVFLMLKSNAGRSFRRQCSFSSAQGPFENVKARKRWVARHVAAASLQLADACLGKCRATLAKDVGPPPDSVRMIFQVSAKCLGYKYCSMEGALPKFYEIAAAPRESARQQPSLLLRTLRTLFACEARDNALSAHTPRDLAMAAELEALPAAPLPLAAAVSLCMGRDSYIPALAQSTLLRTYGGIGKATHQHHRHRFSRAATYACIDDSPQNGGVRSISSTADISRAAAISCGALKPVFKAWANQSSGQVATLPCTANAPQGRIKQGYAKWIDVEDDNWKLLHQAKCSPQAELAITVPPSRCPAATYPAQP</sequence>
<organism evidence="1 2">
    <name type="scientific">Symbiodinium microadriaticum</name>
    <name type="common">Dinoflagellate</name>
    <name type="synonym">Zooxanthella microadriatica</name>
    <dbReference type="NCBI Taxonomy" id="2951"/>
    <lineage>
        <taxon>Eukaryota</taxon>
        <taxon>Sar</taxon>
        <taxon>Alveolata</taxon>
        <taxon>Dinophyceae</taxon>
        <taxon>Suessiales</taxon>
        <taxon>Symbiodiniaceae</taxon>
        <taxon>Symbiodinium</taxon>
    </lineage>
</organism>
<accession>A0A1Q9E7W4</accession>
<proteinExistence type="predicted"/>
<dbReference type="Proteomes" id="UP000186817">
    <property type="component" value="Unassembled WGS sequence"/>
</dbReference>
<dbReference type="OrthoDB" id="441220at2759"/>
<dbReference type="AlphaFoldDB" id="A0A1Q9E7W4"/>
<gene>
    <name evidence="1" type="ORF">AK812_SmicGene13569</name>
</gene>
<evidence type="ECO:0000313" key="2">
    <source>
        <dbReference type="Proteomes" id="UP000186817"/>
    </source>
</evidence>
<name>A0A1Q9E7W4_SYMMI</name>
<reference evidence="1 2" key="1">
    <citation type="submission" date="2016-02" db="EMBL/GenBank/DDBJ databases">
        <title>Genome analysis of coral dinoflagellate symbionts highlights evolutionary adaptations to a symbiotic lifestyle.</title>
        <authorList>
            <person name="Aranda M."/>
            <person name="Li Y."/>
            <person name="Liew Y.J."/>
            <person name="Baumgarten S."/>
            <person name="Simakov O."/>
            <person name="Wilson M."/>
            <person name="Piel J."/>
            <person name="Ashoor H."/>
            <person name="Bougouffa S."/>
            <person name="Bajic V.B."/>
            <person name="Ryu T."/>
            <person name="Ravasi T."/>
            <person name="Bayer T."/>
            <person name="Micklem G."/>
            <person name="Kim H."/>
            <person name="Bhak J."/>
            <person name="Lajeunesse T.C."/>
            <person name="Voolstra C.R."/>
        </authorList>
    </citation>
    <scope>NUCLEOTIDE SEQUENCE [LARGE SCALE GENOMIC DNA]</scope>
    <source>
        <strain evidence="1 2">CCMP2467</strain>
    </source>
</reference>
<comment type="caution">
    <text evidence="1">The sequence shown here is derived from an EMBL/GenBank/DDBJ whole genome shotgun (WGS) entry which is preliminary data.</text>
</comment>